<dbReference type="KEGG" id="ncb:C0V82_26030"/>
<keyword evidence="1" id="KW-0614">Plasmid</keyword>
<protein>
    <submittedName>
        <fullName evidence="1">Uncharacterized protein</fullName>
    </submittedName>
</protein>
<dbReference type="Proteomes" id="UP000234752">
    <property type="component" value="Plasmid unnamed3"/>
</dbReference>
<reference evidence="1 2" key="1">
    <citation type="submission" date="2017-12" db="EMBL/GenBank/DDBJ databases">
        <title>Genomes of bacteria within cyanobacterial aggregates.</title>
        <authorList>
            <person name="Cai H."/>
        </authorList>
    </citation>
    <scope>NUCLEOTIDE SEQUENCE [LARGE SCALE GENOMIC DNA]</scope>
    <source>
        <strain evidence="1 2">TH16</strain>
        <plasmid evidence="1 2">unnamed3</plasmid>
    </source>
</reference>
<evidence type="ECO:0000313" key="2">
    <source>
        <dbReference type="Proteomes" id="UP000234752"/>
    </source>
</evidence>
<geneLocation type="plasmid" evidence="1 2">
    <name>unnamed3</name>
</geneLocation>
<dbReference type="EMBL" id="CP025615">
    <property type="protein sequence ID" value="AUN33880.1"/>
    <property type="molecule type" value="Genomic_DNA"/>
</dbReference>
<gene>
    <name evidence="1" type="ORF">C0V82_26030</name>
</gene>
<organism evidence="1 2">
    <name type="scientific">Niveispirillum cyanobacteriorum</name>
    <dbReference type="NCBI Taxonomy" id="1612173"/>
    <lineage>
        <taxon>Bacteria</taxon>
        <taxon>Pseudomonadati</taxon>
        <taxon>Pseudomonadota</taxon>
        <taxon>Alphaproteobacteria</taxon>
        <taxon>Rhodospirillales</taxon>
        <taxon>Azospirillaceae</taxon>
        <taxon>Niveispirillum</taxon>
    </lineage>
</organism>
<sequence length="129" mass="14381">MPGNRVDFILGLPQTKTLRRHVETLEASTKARANGPDKVRRYKEFYDAAASWARTERIIAQVEAGPQGVDTRFIVTSLIGGPAKQLYEQFYCRRGDAENHIKVWKAYLASDRTYCTHPVRAAGASAIAA</sequence>
<name>A0A2K9NLD4_9PROT</name>
<dbReference type="OrthoDB" id="7316481at2"/>
<dbReference type="AlphaFoldDB" id="A0A2K9NLD4"/>
<keyword evidence="2" id="KW-1185">Reference proteome</keyword>
<evidence type="ECO:0000313" key="1">
    <source>
        <dbReference type="EMBL" id="AUN33880.1"/>
    </source>
</evidence>
<dbReference type="Pfam" id="PF13701">
    <property type="entry name" value="DDE_Tnp_1_4"/>
    <property type="match status" value="1"/>
</dbReference>
<accession>A0A2K9NLD4</accession>
<dbReference type="InterPro" id="IPR025668">
    <property type="entry name" value="Tnp_DDE_dom"/>
</dbReference>
<proteinExistence type="predicted"/>